<proteinExistence type="predicted"/>
<keyword evidence="1" id="KW-0732">Signal</keyword>
<reference evidence="3 4" key="1">
    <citation type="submission" date="2021-03" db="EMBL/GenBank/DDBJ databases">
        <title>Sequencing the genomes of 1000 actinobacteria strains.</title>
        <authorList>
            <person name="Klenk H.-P."/>
        </authorList>
    </citation>
    <scope>NUCLEOTIDE SEQUENCE [LARGE SCALE GENOMIC DNA]</scope>
    <source>
        <strain evidence="3 4">DSM 46670</strain>
    </source>
</reference>
<feature type="signal peptide" evidence="1">
    <location>
        <begin position="1"/>
        <end position="26"/>
    </location>
</feature>
<evidence type="ECO:0000313" key="3">
    <source>
        <dbReference type="EMBL" id="MBP2321607.1"/>
    </source>
</evidence>
<evidence type="ECO:0000256" key="1">
    <source>
        <dbReference type="SAM" id="SignalP"/>
    </source>
</evidence>
<dbReference type="Proteomes" id="UP001519332">
    <property type="component" value="Unassembled WGS sequence"/>
</dbReference>
<dbReference type="SUPFAM" id="SSF51445">
    <property type="entry name" value="(Trans)glycosidases"/>
    <property type="match status" value="1"/>
</dbReference>
<protein>
    <recommendedName>
        <fullName evidence="2">Rv2525c-like glycoside hydrolase-like domain-containing protein</fullName>
    </recommendedName>
</protein>
<dbReference type="InterPro" id="IPR015020">
    <property type="entry name" value="Rv2525c-like_Glyco_Hydro-like"/>
</dbReference>
<accession>A0ABS4TB12</accession>
<keyword evidence="4" id="KW-1185">Reference proteome</keyword>
<dbReference type="Gene3D" id="3.20.20.80">
    <property type="entry name" value="Glycosidases"/>
    <property type="match status" value="1"/>
</dbReference>
<feature type="domain" description="Rv2525c-like glycoside hydrolase-like" evidence="2">
    <location>
        <begin position="145"/>
        <end position="350"/>
    </location>
</feature>
<gene>
    <name evidence="3" type="ORF">JOF56_001992</name>
</gene>
<dbReference type="Pfam" id="PF08924">
    <property type="entry name" value="Rv2525c_GlyHyd-like"/>
    <property type="match status" value="1"/>
</dbReference>
<feature type="chain" id="PRO_5045559628" description="Rv2525c-like glycoside hydrolase-like domain-containing protein" evidence="1">
    <location>
        <begin position="27"/>
        <end position="354"/>
    </location>
</feature>
<sequence length="354" mass="38154">MIWMRASIAGVGAITLAAMLTTPANAAERTVSYRGYELNVPADWPVFDLSANPAECVRFDRNAVYLGKPGAEQRCSARQGKTTDAMLLEPIGDRTRVTVTGDRFASLATRVDEAADAPLAKTVQPGVYTGLGFDACAAPSQGAMDAWLGSPFRAVGVYIGGIHRACAQPNLTPRWVSTQVNKGWRLIPTYVGLQAPCTSFRHKLDFDQGVARQQGRDAATDAVKLAGGLGLAAGTVIYNDMEAYNIADGPCSGAVMSFLSGWADQLRERGYRSGVYSSASSGITDLVRNHGNRAYSRPDHVWFAWWNGQANADGGRFLPADRWAGQRIHQFLGGHDESHNGVGINIDSNFLEIR</sequence>
<organism evidence="3 4">
    <name type="scientific">Kibdelosporangium banguiense</name>
    <dbReference type="NCBI Taxonomy" id="1365924"/>
    <lineage>
        <taxon>Bacteria</taxon>
        <taxon>Bacillati</taxon>
        <taxon>Actinomycetota</taxon>
        <taxon>Actinomycetes</taxon>
        <taxon>Pseudonocardiales</taxon>
        <taxon>Pseudonocardiaceae</taxon>
        <taxon>Kibdelosporangium</taxon>
    </lineage>
</organism>
<evidence type="ECO:0000259" key="2">
    <source>
        <dbReference type="Pfam" id="PF08924"/>
    </source>
</evidence>
<dbReference type="InterPro" id="IPR017853">
    <property type="entry name" value="GH"/>
</dbReference>
<comment type="caution">
    <text evidence="3">The sequence shown here is derived from an EMBL/GenBank/DDBJ whole genome shotgun (WGS) entry which is preliminary data.</text>
</comment>
<evidence type="ECO:0000313" key="4">
    <source>
        <dbReference type="Proteomes" id="UP001519332"/>
    </source>
</evidence>
<name>A0ABS4TB12_9PSEU</name>
<dbReference type="EMBL" id="JAGINW010000001">
    <property type="protein sequence ID" value="MBP2321607.1"/>
    <property type="molecule type" value="Genomic_DNA"/>
</dbReference>